<reference evidence="1 2" key="1">
    <citation type="submission" date="2024-10" db="EMBL/GenBank/DDBJ databases">
        <authorList>
            <person name="Riesco R."/>
        </authorList>
    </citation>
    <scope>NUCLEOTIDE SEQUENCE [LARGE SCALE GENOMIC DNA]</scope>
    <source>
        <strain evidence="1 2">NCIMB 15449</strain>
    </source>
</reference>
<dbReference type="EMBL" id="JBIMSO010000051">
    <property type="protein sequence ID" value="MFH5209261.1"/>
    <property type="molecule type" value="Genomic_DNA"/>
</dbReference>
<evidence type="ECO:0000313" key="1">
    <source>
        <dbReference type="EMBL" id="MFH5209261.1"/>
    </source>
</evidence>
<sequence length="104" mass="10737">MTNAPQMVAACVGFLDDAIDGVLSHTNQPALTDAVADAAKRTLPGGDWAWDRAADGVISPLVAATLARWGLLTFGSVAAGPAPKPDFDEIHDSTDQFDALAVGF</sequence>
<evidence type="ECO:0000313" key="2">
    <source>
        <dbReference type="Proteomes" id="UP001609175"/>
    </source>
</evidence>
<accession>A0ABW7JMN2</accession>
<comment type="caution">
    <text evidence="1">The sequence shown here is derived from an EMBL/GenBank/DDBJ whole genome shotgun (WGS) entry which is preliminary data.</text>
</comment>
<organism evidence="1 2">
    <name type="scientific">Antrihabitans spumae</name>
    <dbReference type="NCBI Taxonomy" id="3373370"/>
    <lineage>
        <taxon>Bacteria</taxon>
        <taxon>Bacillati</taxon>
        <taxon>Actinomycetota</taxon>
        <taxon>Actinomycetes</taxon>
        <taxon>Mycobacteriales</taxon>
        <taxon>Nocardiaceae</taxon>
        <taxon>Antrihabitans</taxon>
    </lineage>
</organism>
<gene>
    <name evidence="1" type="ORF">ACHIPZ_13805</name>
</gene>
<protein>
    <submittedName>
        <fullName evidence="1">Uncharacterized protein</fullName>
    </submittedName>
</protein>
<dbReference type="RefSeq" id="WP_395114993.1">
    <property type="nucleotide sequence ID" value="NZ_JBIMSO010000051.1"/>
</dbReference>
<name>A0ABW7JMN2_9NOCA</name>
<dbReference type="Proteomes" id="UP001609175">
    <property type="component" value="Unassembled WGS sequence"/>
</dbReference>
<proteinExistence type="predicted"/>